<proteinExistence type="predicted"/>
<reference evidence="1" key="2">
    <citation type="journal article" date="2015" name="Data Brief">
        <title>Shoot transcriptome of the giant reed, Arundo donax.</title>
        <authorList>
            <person name="Barrero R.A."/>
            <person name="Guerrero F.D."/>
            <person name="Moolhuijzen P."/>
            <person name="Goolsby J.A."/>
            <person name="Tidwell J."/>
            <person name="Bellgard S.E."/>
            <person name="Bellgard M.I."/>
        </authorList>
    </citation>
    <scope>NUCLEOTIDE SEQUENCE</scope>
    <source>
        <tissue evidence="1">Shoot tissue taken approximately 20 cm above the soil surface</tissue>
    </source>
</reference>
<protein>
    <submittedName>
        <fullName evidence="1">Uncharacterized protein</fullName>
    </submittedName>
</protein>
<organism evidence="1">
    <name type="scientific">Arundo donax</name>
    <name type="common">Giant reed</name>
    <name type="synonym">Donax arundinaceus</name>
    <dbReference type="NCBI Taxonomy" id="35708"/>
    <lineage>
        <taxon>Eukaryota</taxon>
        <taxon>Viridiplantae</taxon>
        <taxon>Streptophyta</taxon>
        <taxon>Embryophyta</taxon>
        <taxon>Tracheophyta</taxon>
        <taxon>Spermatophyta</taxon>
        <taxon>Magnoliopsida</taxon>
        <taxon>Liliopsida</taxon>
        <taxon>Poales</taxon>
        <taxon>Poaceae</taxon>
        <taxon>PACMAD clade</taxon>
        <taxon>Arundinoideae</taxon>
        <taxon>Arundineae</taxon>
        <taxon>Arundo</taxon>
    </lineage>
</organism>
<evidence type="ECO:0000313" key="1">
    <source>
        <dbReference type="EMBL" id="JAD41171.1"/>
    </source>
</evidence>
<reference evidence="1" key="1">
    <citation type="submission" date="2014-09" db="EMBL/GenBank/DDBJ databases">
        <authorList>
            <person name="Magalhaes I.L.F."/>
            <person name="Oliveira U."/>
            <person name="Santos F.R."/>
            <person name="Vidigal T.H.D.A."/>
            <person name="Brescovit A.D."/>
            <person name="Santos A.J."/>
        </authorList>
    </citation>
    <scope>NUCLEOTIDE SEQUENCE</scope>
    <source>
        <tissue evidence="1">Shoot tissue taken approximately 20 cm above the soil surface</tissue>
    </source>
</reference>
<name>A0A0A8ZQW3_ARUDO</name>
<dbReference type="AlphaFoldDB" id="A0A0A8ZQW3"/>
<accession>A0A0A8ZQW3</accession>
<dbReference type="EMBL" id="GBRH01256724">
    <property type="protein sequence ID" value="JAD41171.1"/>
    <property type="molecule type" value="Transcribed_RNA"/>
</dbReference>
<sequence length="97" mass="11332">MNIIIDWVISHSIAKSKPHICSKIPRCRVHACIQLFLDRAQIHGLLDYIKIIRDVILYNINWGKKRSSPVMCHKLLQKVGTLFKRCCVVNRADHRWG</sequence>